<dbReference type="EMBL" id="JABSTR010000009">
    <property type="protein sequence ID" value="KAH9378663.1"/>
    <property type="molecule type" value="Genomic_DNA"/>
</dbReference>
<comment type="caution">
    <text evidence="1">The sequence shown here is derived from an EMBL/GenBank/DDBJ whole genome shotgun (WGS) entry which is preliminary data.</text>
</comment>
<organism evidence="1 2">
    <name type="scientific">Haemaphysalis longicornis</name>
    <name type="common">Bush tick</name>
    <dbReference type="NCBI Taxonomy" id="44386"/>
    <lineage>
        <taxon>Eukaryota</taxon>
        <taxon>Metazoa</taxon>
        <taxon>Ecdysozoa</taxon>
        <taxon>Arthropoda</taxon>
        <taxon>Chelicerata</taxon>
        <taxon>Arachnida</taxon>
        <taxon>Acari</taxon>
        <taxon>Parasitiformes</taxon>
        <taxon>Ixodida</taxon>
        <taxon>Ixodoidea</taxon>
        <taxon>Ixodidae</taxon>
        <taxon>Haemaphysalinae</taxon>
        <taxon>Haemaphysalis</taxon>
    </lineage>
</organism>
<proteinExistence type="predicted"/>
<keyword evidence="2" id="KW-1185">Reference proteome</keyword>
<protein>
    <submittedName>
        <fullName evidence="1">Uncharacterized protein</fullName>
    </submittedName>
</protein>
<evidence type="ECO:0000313" key="1">
    <source>
        <dbReference type="EMBL" id="KAH9378663.1"/>
    </source>
</evidence>
<accession>A0A9J6GWB8</accession>
<dbReference type="Proteomes" id="UP000821853">
    <property type="component" value="Unassembled WGS sequence"/>
</dbReference>
<name>A0A9J6GWB8_HAELO</name>
<evidence type="ECO:0000313" key="2">
    <source>
        <dbReference type="Proteomes" id="UP000821853"/>
    </source>
</evidence>
<dbReference type="OMA" id="TMKYLWN"/>
<reference evidence="1 2" key="1">
    <citation type="journal article" date="2020" name="Cell">
        <title>Large-Scale Comparative Analyses of Tick Genomes Elucidate Their Genetic Diversity and Vector Capacities.</title>
        <authorList>
            <consortium name="Tick Genome and Microbiome Consortium (TIGMIC)"/>
            <person name="Jia N."/>
            <person name="Wang J."/>
            <person name="Shi W."/>
            <person name="Du L."/>
            <person name="Sun Y."/>
            <person name="Zhan W."/>
            <person name="Jiang J.F."/>
            <person name="Wang Q."/>
            <person name="Zhang B."/>
            <person name="Ji P."/>
            <person name="Bell-Sakyi L."/>
            <person name="Cui X.M."/>
            <person name="Yuan T.T."/>
            <person name="Jiang B.G."/>
            <person name="Yang W.F."/>
            <person name="Lam T.T."/>
            <person name="Chang Q.C."/>
            <person name="Ding S.J."/>
            <person name="Wang X.J."/>
            <person name="Zhu J.G."/>
            <person name="Ruan X.D."/>
            <person name="Zhao L."/>
            <person name="Wei J.T."/>
            <person name="Ye R.Z."/>
            <person name="Que T.C."/>
            <person name="Du C.H."/>
            <person name="Zhou Y.H."/>
            <person name="Cheng J.X."/>
            <person name="Dai P.F."/>
            <person name="Guo W.B."/>
            <person name="Han X.H."/>
            <person name="Huang E.J."/>
            <person name="Li L.F."/>
            <person name="Wei W."/>
            <person name="Gao Y.C."/>
            <person name="Liu J.Z."/>
            <person name="Shao H.Z."/>
            <person name="Wang X."/>
            <person name="Wang C.C."/>
            <person name="Yang T.C."/>
            <person name="Huo Q.B."/>
            <person name="Li W."/>
            <person name="Chen H.Y."/>
            <person name="Chen S.E."/>
            <person name="Zhou L.G."/>
            <person name="Ni X.B."/>
            <person name="Tian J.H."/>
            <person name="Sheng Y."/>
            <person name="Liu T."/>
            <person name="Pan Y.S."/>
            <person name="Xia L.Y."/>
            <person name="Li J."/>
            <person name="Zhao F."/>
            <person name="Cao W.C."/>
        </authorList>
    </citation>
    <scope>NUCLEOTIDE SEQUENCE [LARGE SCALE GENOMIC DNA]</scope>
    <source>
        <strain evidence="1">HaeL-2018</strain>
    </source>
</reference>
<dbReference type="OrthoDB" id="8194903at2759"/>
<gene>
    <name evidence="1" type="ORF">HPB48_008501</name>
</gene>
<dbReference type="AlphaFoldDB" id="A0A9J6GWB8"/>
<sequence>MERQCLSQANFQYGQGNSLLMNCQSQLKWNHVTISALWFSKLHPPKDVFMTPFVDEVKKIGVLSWSHAGTAVASTVHAVLACVDSPARASVRNSKQYNVYFGCNWCLQEGTPVGRTMKYLWNGEPAPERSHARVFNAMLRAGQLKNGIDVIKEPSALMKLRGLQLGSGGYPPDYMHCTMKYLWNGERGPERSHARVFNAML</sequence>
<dbReference type="VEuPathDB" id="VectorBase:HLOH_062864"/>